<evidence type="ECO:0000256" key="10">
    <source>
        <dbReference type="ARBA" id="ARBA00026073"/>
    </source>
</evidence>
<gene>
    <name evidence="13" type="primary">dnaE</name>
    <name evidence="13" type="ORF">ABM34_02365</name>
</gene>
<evidence type="ECO:0000256" key="6">
    <source>
        <dbReference type="ARBA" id="ARBA00022695"/>
    </source>
</evidence>
<evidence type="ECO:0000259" key="12">
    <source>
        <dbReference type="SMART" id="SM00481"/>
    </source>
</evidence>
<dbReference type="Pfam" id="PF02811">
    <property type="entry name" value="PHP"/>
    <property type="match status" value="1"/>
</dbReference>
<dbReference type="STRING" id="1007676.ABM34_02365"/>
<keyword evidence="14" id="KW-1185">Reference proteome</keyword>
<evidence type="ECO:0000256" key="1">
    <source>
        <dbReference type="ARBA" id="ARBA00004496"/>
    </source>
</evidence>
<dbReference type="GO" id="GO:0006260">
    <property type="term" value="P:DNA replication"/>
    <property type="evidence" value="ECO:0007669"/>
    <property type="project" value="UniProtKB-KW"/>
</dbReference>
<reference evidence="14" key="1">
    <citation type="submission" date="2015-07" db="EMBL/GenBank/DDBJ databases">
        <title>Lactobacillus ginsenosidimutans/EMML 3141/ whole genome sequencing.</title>
        <authorList>
            <person name="Kim M.K."/>
            <person name="Im W.-T."/>
            <person name="Srinivasan S."/>
            <person name="Lee J.-J."/>
        </authorList>
    </citation>
    <scope>NUCLEOTIDE SEQUENCE [LARGE SCALE GENOMIC DNA]</scope>
    <source>
        <strain evidence="14">EMML 3041</strain>
    </source>
</reference>
<dbReference type="InterPro" id="IPR004013">
    <property type="entry name" value="PHP_dom"/>
</dbReference>
<dbReference type="InterPro" id="IPR040982">
    <property type="entry name" value="DNA_pol3_finger"/>
</dbReference>
<comment type="similarity">
    <text evidence="2">Belongs to the DNA polymerase type-C family. DnaE subfamily.</text>
</comment>
<dbReference type="InterPro" id="IPR004805">
    <property type="entry name" value="DnaE2/DnaE/PolC"/>
</dbReference>
<dbReference type="InterPro" id="IPR016195">
    <property type="entry name" value="Pol/histidinol_Pase-like"/>
</dbReference>
<dbReference type="InterPro" id="IPR041931">
    <property type="entry name" value="DNA_pol3_alpha_thumb_dom"/>
</dbReference>
<evidence type="ECO:0000256" key="8">
    <source>
        <dbReference type="ARBA" id="ARBA00022932"/>
    </source>
</evidence>
<dbReference type="InterPro" id="IPR029460">
    <property type="entry name" value="DNAPol_HHH"/>
</dbReference>
<dbReference type="GO" id="GO:0008408">
    <property type="term" value="F:3'-5' exonuclease activity"/>
    <property type="evidence" value="ECO:0007669"/>
    <property type="project" value="InterPro"/>
</dbReference>
<accession>A0A0H4QMM4</accession>
<proteinExistence type="inferred from homology"/>
<comment type="subcellular location">
    <subcellularLocation>
        <location evidence="1">Cytoplasm</location>
    </subcellularLocation>
</comment>
<dbReference type="NCBIfam" id="NF004226">
    <property type="entry name" value="PRK05673.1"/>
    <property type="match status" value="1"/>
</dbReference>
<evidence type="ECO:0000256" key="11">
    <source>
        <dbReference type="ARBA" id="ARBA00049244"/>
    </source>
</evidence>
<dbReference type="InterPro" id="IPR011708">
    <property type="entry name" value="DNA_pol3_alpha_NTPase_dom"/>
</dbReference>
<keyword evidence="8" id="KW-0239">DNA-directed DNA polymerase</keyword>
<dbReference type="Gene3D" id="1.10.10.1600">
    <property type="entry name" value="Bacterial DNA polymerase III alpha subunit, thumb domain"/>
    <property type="match status" value="1"/>
</dbReference>
<dbReference type="Gene3D" id="2.40.50.140">
    <property type="entry name" value="Nucleic acid-binding proteins"/>
    <property type="match status" value="1"/>
</dbReference>
<evidence type="ECO:0000256" key="7">
    <source>
        <dbReference type="ARBA" id="ARBA00022705"/>
    </source>
</evidence>
<dbReference type="Pfam" id="PF17657">
    <property type="entry name" value="DNA_pol3_finger"/>
    <property type="match status" value="1"/>
</dbReference>
<dbReference type="Gene3D" id="3.20.20.140">
    <property type="entry name" value="Metal-dependent hydrolases"/>
    <property type="match status" value="1"/>
</dbReference>
<dbReference type="InterPro" id="IPR012340">
    <property type="entry name" value="NA-bd_OB-fold"/>
</dbReference>
<dbReference type="NCBIfam" id="TIGR00594">
    <property type="entry name" value="polc"/>
    <property type="match status" value="1"/>
</dbReference>
<evidence type="ECO:0000256" key="4">
    <source>
        <dbReference type="ARBA" id="ARBA00019114"/>
    </source>
</evidence>
<dbReference type="GO" id="GO:0005737">
    <property type="term" value="C:cytoplasm"/>
    <property type="evidence" value="ECO:0007669"/>
    <property type="project" value="UniProtKB-SubCell"/>
</dbReference>
<dbReference type="SMART" id="SM00481">
    <property type="entry name" value="POLIIIAc"/>
    <property type="match status" value="1"/>
</dbReference>
<dbReference type="CDD" id="cd04485">
    <property type="entry name" value="DnaE_OBF"/>
    <property type="match status" value="1"/>
</dbReference>
<name>A0A0H4QMM4_9LACO</name>
<dbReference type="Pfam" id="PF01336">
    <property type="entry name" value="tRNA_anti-codon"/>
    <property type="match status" value="1"/>
</dbReference>
<dbReference type="GO" id="GO:0003887">
    <property type="term" value="F:DNA-directed DNA polymerase activity"/>
    <property type="evidence" value="ECO:0007669"/>
    <property type="project" value="UniProtKB-KW"/>
</dbReference>
<dbReference type="Pfam" id="PF07733">
    <property type="entry name" value="DNA_pol3_alpha"/>
    <property type="match status" value="1"/>
</dbReference>
<dbReference type="PANTHER" id="PTHR32294:SF0">
    <property type="entry name" value="DNA POLYMERASE III SUBUNIT ALPHA"/>
    <property type="match status" value="1"/>
</dbReference>
<comment type="function">
    <text evidence="9">DNA polymerase III is a complex, multichain enzyme responsible for most of the replicative synthesis in bacteria. This DNA polymerase also exhibits 3' to 5' exonuclease activity. The alpha chain is the DNA polymerase.</text>
</comment>
<dbReference type="Proteomes" id="UP000036106">
    <property type="component" value="Chromosome"/>
</dbReference>
<comment type="subunit">
    <text evidence="10">DNA polymerase III contains a core (composed of alpha, epsilon and theta chains) that associates with a tau subunit. This core dimerizes to form the POLIII' complex. PolIII' associates with the gamma complex (composed of gamma, delta, delta', psi and chi chains) and with the beta chain to form the complete DNA polymerase III complex.</text>
</comment>
<evidence type="ECO:0000256" key="2">
    <source>
        <dbReference type="ARBA" id="ARBA00009496"/>
    </source>
</evidence>
<dbReference type="PATRIC" id="fig|1007676.4.peg.491"/>
<evidence type="ECO:0000256" key="3">
    <source>
        <dbReference type="ARBA" id="ARBA00012417"/>
    </source>
</evidence>
<dbReference type="InterPro" id="IPR004365">
    <property type="entry name" value="NA-bd_OB_tRNA"/>
</dbReference>
<dbReference type="EC" id="2.7.7.7" evidence="3"/>
<dbReference type="Pfam" id="PF14579">
    <property type="entry name" value="HHH_6"/>
    <property type="match status" value="1"/>
</dbReference>
<dbReference type="SUPFAM" id="SSF89550">
    <property type="entry name" value="PHP domain-like"/>
    <property type="match status" value="1"/>
</dbReference>
<dbReference type="AlphaFoldDB" id="A0A0H4QMM4"/>
<evidence type="ECO:0000256" key="9">
    <source>
        <dbReference type="ARBA" id="ARBA00025611"/>
    </source>
</evidence>
<comment type="catalytic activity">
    <reaction evidence="11">
        <text>DNA(n) + a 2'-deoxyribonucleoside 5'-triphosphate = DNA(n+1) + diphosphate</text>
        <dbReference type="Rhea" id="RHEA:22508"/>
        <dbReference type="Rhea" id="RHEA-COMP:17339"/>
        <dbReference type="Rhea" id="RHEA-COMP:17340"/>
        <dbReference type="ChEBI" id="CHEBI:33019"/>
        <dbReference type="ChEBI" id="CHEBI:61560"/>
        <dbReference type="ChEBI" id="CHEBI:173112"/>
        <dbReference type="EC" id="2.7.7.7"/>
    </reaction>
</comment>
<feature type="domain" description="Polymerase/histidinol phosphatase N-terminal" evidence="12">
    <location>
        <begin position="2"/>
        <end position="63"/>
    </location>
</feature>
<dbReference type="EMBL" id="CP012034">
    <property type="protein sequence ID" value="AKP68376.1"/>
    <property type="molecule type" value="Genomic_DNA"/>
</dbReference>
<keyword evidence="5 13" id="KW-0808">Transferase</keyword>
<protein>
    <recommendedName>
        <fullName evidence="4">DNA polymerase III subunit alpha</fullName>
        <ecNumber evidence="3">2.7.7.7</ecNumber>
    </recommendedName>
</protein>
<organism evidence="13 14">
    <name type="scientific">Companilactobacillus ginsenosidimutans</name>
    <dbReference type="NCBI Taxonomy" id="1007676"/>
    <lineage>
        <taxon>Bacteria</taxon>
        <taxon>Bacillati</taxon>
        <taxon>Bacillota</taxon>
        <taxon>Bacilli</taxon>
        <taxon>Lactobacillales</taxon>
        <taxon>Lactobacillaceae</taxon>
        <taxon>Companilactobacillus</taxon>
    </lineage>
</organism>
<sequence>MSSYSLLQSPIKLPELVNSAKERGYTSLALTDNNNLYGSIDFYKYCNDAGIKPIIGLTINTKGLNNTEEVYPLILLAKTVVGYDNLLKISSEIMSNEEAVPLSDLFDRFSDLFVITPAAGSEVLITGEYVRYLQLLKQNCDKNSVYLGVGLFGEQINNVRQIKSIADETNTPLVALSDVRYINQNDNLAYQVLNNVRSGKKIENTDQVSENGEFYLREADSMDAEFDNVDMPEPVKNADTIAKHCNVVVEFKSTELPEFETPNGTNSEQFLQSLTVRGLRKRLNNDVPEEYQKRLTYELGVIEEMGFSDYFLIVWDVIKHAHSVGIKTGPGRGSAAGSLVSYTLGITQVDPIKYDLLFERFLNPQRVNMPDIDLDLPDDRRDEMVQYMHDKYGENHMAQIITFGTLATKMALRDIGRTFGQTQFQLTTWSNSIPKELNISLKESYEKSDSFRELVNSSAENKLIYKVARRIEGIPRHYSTHAAGIVLSKKNMTDIVAVQLESDGINLTQQTKNNVESLGLLKIDFLGLRNLTILDKSIQLISETTGKEFKPEQIPLDDQETLKLFQRGDTDGVFQFESDGIKSVLRQLKPTAFNDVVATNALYRPGPMQNISTFIARKHGQEPVEYPDPSLEKILRPTYGILVYQEQVMQASSEMAGFSLADADLLRRAISKKKKKLMDENHIKFVEGAVKLGHDRTSAENVYDYIETFGNYGFNKSHSVAYSMIAFWLAFIKVHYPSIFFTCLLNSNLNNETKTASYVQAAKDRGIKIENVDINKSGYDFQVSGDSIRFGFLSIKGMRRDFSQGILNERAQHGQFSSTLNFLQRVDVRFVKDDYIEPLVLTGAFDGFNRNRKEMLYDIRDLVESIQLAGNNISLFDALEPKKHQMDDYTLTEKLNQEKEFLGIYVSGHPVEKYRQKLLNTDTVKISHLGNFKGRNVYIIGLVKSMRVIRTKKGQRMAFATVEDETGSISVTIFPRMYQKIENDPIEGQIMVIIGNPNDGRRGDLEFIADQIKNPSQYMVTLPKIVLYLRVPKYLDDSNKLTQLYDLIETSPGKTPVIVYRETEKQAVLLKSNRWINFSDDIKLKLTTFLGEKNVFLKKGD</sequence>
<keyword evidence="6 13" id="KW-0548">Nucleotidyltransferase</keyword>
<dbReference type="GO" id="GO:0003676">
    <property type="term" value="F:nucleic acid binding"/>
    <property type="evidence" value="ECO:0007669"/>
    <property type="project" value="InterPro"/>
</dbReference>
<dbReference type="CDD" id="cd07431">
    <property type="entry name" value="PHP_PolIIIA"/>
    <property type="match status" value="1"/>
</dbReference>
<evidence type="ECO:0000256" key="5">
    <source>
        <dbReference type="ARBA" id="ARBA00022679"/>
    </source>
</evidence>
<dbReference type="KEGG" id="lgn:ABM34_02365"/>
<keyword evidence="7" id="KW-0235">DNA replication</keyword>
<dbReference type="SUPFAM" id="SSF50249">
    <property type="entry name" value="Nucleic acid-binding proteins"/>
    <property type="match status" value="1"/>
</dbReference>
<evidence type="ECO:0000313" key="13">
    <source>
        <dbReference type="EMBL" id="AKP68376.1"/>
    </source>
</evidence>
<dbReference type="Gene3D" id="1.10.150.870">
    <property type="match status" value="1"/>
</dbReference>
<dbReference type="InterPro" id="IPR003141">
    <property type="entry name" value="Pol/His_phosphatase_N"/>
</dbReference>
<evidence type="ECO:0000313" key="14">
    <source>
        <dbReference type="Proteomes" id="UP000036106"/>
    </source>
</evidence>
<dbReference type="PANTHER" id="PTHR32294">
    <property type="entry name" value="DNA POLYMERASE III SUBUNIT ALPHA"/>
    <property type="match status" value="1"/>
</dbReference>